<dbReference type="CDD" id="cd24007">
    <property type="entry name" value="ASKHA_NBD_eukNAGK-like"/>
    <property type="match status" value="1"/>
</dbReference>
<name>A0A840IW62_9PSEU</name>
<gene>
    <name evidence="2" type="ORF">BJY18_004301</name>
</gene>
<dbReference type="AlphaFoldDB" id="A0A840IW62"/>
<comment type="caution">
    <text evidence="2">The sequence shown here is derived from an EMBL/GenBank/DDBJ whole genome shotgun (WGS) entry which is preliminary data.</text>
</comment>
<dbReference type="RefSeq" id="WP_184781617.1">
    <property type="nucleotide sequence ID" value="NZ_JACHMG010000001.1"/>
</dbReference>
<dbReference type="InterPro" id="IPR052519">
    <property type="entry name" value="Euk-type_GlcNAc_Kinase"/>
</dbReference>
<dbReference type="InterPro" id="IPR002731">
    <property type="entry name" value="ATPase_BadF"/>
</dbReference>
<dbReference type="SUPFAM" id="SSF53067">
    <property type="entry name" value="Actin-like ATPase domain"/>
    <property type="match status" value="1"/>
</dbReference>
<dbReference type="PANTHER" id="PTHR43190">
    <property type="entry name" value="N-ACETYL-D-GLUCOSAMINE KINASE"/>
    <property type="match status" value="1"/>
</dbReference>
<sequence>MTATWVAVDGGQTGLRLVSGPEARAGKGPGFDYRHGDPVATITEAVRVAALDAGLSDPVALACLGLTGHPAEPADRNRLGAAVAGVLRAGEVRLCEDMVTAHAGALPSGHGVVLAAGTGVVCLAVGEGGVHRKVGGDGHLLGDAGGGFAIGRAGLAAVLAAADGRGPATSLTAVAELRFGPIPGMAQRIHQIPSPVAAIASFAPEVFAVAAQADPVASAIVTAAADDLACTIAAAVRVLDRGETVPVACTGRVFEAGELLLAPLRERLAVLAPAARLVPPEGDPLDGAVRLATAEPGPYSRLMSVHRACR</sequence>
<accession>A0A840IW62</accession>
<evidence type="ECO:0000313" key="3">
    <source>
        <dbReference type="Proteomes" id="UP000581769"/>
    </source>
</evidence>
<evidence type="ECO:0000313" key="2">
    <source>
        <dbReference type="EMBL" id="MBB4686816.1"/>
    </source>
</evidence>
<keyword evidence="3" id="KW-1185">Reference proteome</keyword>
<organism evidence="2 3">
    <name type="scientific">Amycolatopsis jiangsuensis</name>
    <dbReference type="NCBI Taxonomy" id="1181879"/>
    <lineage>
        <taxon>Bacteria</taxon>
        <taxon>Bacillati</taxon>
        <taxon>Actinomycetota</taxon>
        <taxon>Actinomycetes</taxon>
        <taxon>Pseudonocardiales</taxon>
        <taxon>Pseudonocardiaceae</taxon>
        <taxon>Amycolatopsis</taxon>
    </lineage>
</organism>
<reference evidence="2 3" key="1">
    <citation type="submission" date="2020-08" db="EMBL/GenBank/DDBJ databases">
        <title>Sequencing the genomes of 1000 actinobacteria strains.</title>
        <authorList>
            <person name="Klenk H.-P."/>
        </authorList>
    </citation>
    <scope>NUCLEOTIDE SEQUENCE [LARGE SCALE GENOMIC DNA]</scope>
    <source>
        <strain evidence="2 3">DSM 45859</strain>
    </source>
</reference>
<proteinExistence type="predicted"/>
<protein>
    <submittedName>
        <fullName evidence="2">N-acetylglucosamine kinase-like BadF-type ATPase</fullName>
    </submittedName>
</protein>
<dbReference type="Gene3D" id="3.30.420.40">
    <property type="match status" value="2"/>
</dbReference>
<dbReference type="Proteomes" id="UP000581769">
    <property type="component" value="Unassembled WGS sequence"/>
</dbReference>
<dbReference type="PANTHER" id="PTHR43190:SF3">
    <property type="entry name" value="N-ACETYL-D-GLUCOSAMINE KINASE"/>
    <property type="match status" value="1"/>
</dbReference>
<dbReference type="GO" id="GO:0016301">
    <property type="term" value="F:kinase activity"/>
    <property type="evidence" value="ECO:0007669"/>
    <property type="project" value="UniProtKB-KW"/>
</dbReference>
<feature type="domain" description="ATPase BadF/BadG/BcrA/BcrD type" evidence="1">
    <location>
        <begin position="34"/>
        <end position="260"/>
    </location>
</feature>
<keyword evidence="2" id="KW-0418">Kinase</keyword>
<keyword evidence="2" id="KW-0808">Transferase</keyword>
<dbReference type="EMBL" id="JACHMG010000001">
    <property type="protein sequence ID" value="MBB4686816.1"/>
    <property type="molecule type" value="Genomic_DNA"/>
</dbReference>
<evidence type="ECO:0000259" key="1">
    <source>
        <dbReference type="Pfam" id="PF01869"/>
    </source>
</evidence>
<dbReference type="Pfam" id="PF01869">
    <property type="entry name" value="BcrAD_BadFG"/>
    <property type="match status" value="1"/>
</dbReference>
<dbReference type="InterPro" id="IPR043129">
    <property type="entry name" value="ATPase_NBD"/>
</dbReference>